<gene>
    <name evidence="9" type="ORF">ENH87_05280</name>
</gene>
<feature type="transmembrane region" description="Helical" evidence="6">
    <location>
        <begin position="698"/>
        <end position="717"/>
    </location>
</feature>
<dbReference type="Pfam" id="PF02687">
    <property type="entry name" value="FtsX"/>
    <property type="match status" value="2"/>
</dbReference>
<dbReference type="GO" id="GO:0022857">
    <property type="term" value="F:transmembrane transporter activity"/>
    <property type="evidence" value="ECO:0007669"/>
    <property type="project" value="TreeGrafter"/>
</dbReference>
<organism evidence="9">
    <name type="scientific">Pricia antarctica</name>
    <dbReference type="NCBI Taxonomy" id="641691"/>
    <lineage>
        <taxon>Bacteria</taxon>
        <taxon>Pseudomonadati</taxon>
        <taxon>Bacteroidota</taxon>
        <taxon>Flavobacteriia</taxon>
        <taxon>Flavobacteriales</taxon>
        <taxon>Flavobacteriaceae</taxon>
        <taxon>Pricia</taxon>
    </lineage>
</organism>
<protein>
    <submittedName>
        <fullName evidence="9">ABC transporter permease</fullName>
    </submittedName>
</protein>
<feature type="transmembrane region" description="Helical" evidence="6">
    <location>
        <begin position="327"/>
        <end position="345"/>
    </location>
</feature>
<dbReference type="EMBL" id="DRGL01000023">
    <property type="protein sequence ID" value="HEA20311.1"/>
    <property type="molecule type" value="Genomic_DNA"/>
</dbReference>
<evidence type="ECO:0000259" key="7">
    <source>
        <dbReference type="Pfam" id="PF02687"/>
    </source>
</evidence>
<feature type="domain" description="ABC3 transporter permease C-terminal" evidence="7">
    <location>
        <begin position="650"/>
        <end position="762"/>
    </location>
</feature>
<keyword evidence="2" id="KW-1003">Cell membrane</keyword>
<feature type="domain" description="ABC3 transporter permease C-terminal" evidence="7">
    <location>
        <begin position="278"/>
        <end position="394"/>
    </location>
</feature>
<dbReference type="AlphaFoldDB" id="A0A831VMZ6"/>
<name>A0A831VMZ6_9FLAO</name>
<feature type="transmembrane region" description="Helical" evidence="6">
    <location>
        <begin position="365"/>
        <end position="388"/>
    </location>
</feature>
<dbReference type="InterPro" id="IPR003838">
    <property type="entry name" value="ABC3_permease_C"/>
</dbReference>
<accession>A0A831VMZ6</accession>
<dbReference type="InterPro" id="IPR025857">
    <property type="entry name" value="MacB_PCD"/>
</dbReference>
<evidence type="ECO:0000256" key="2">
    <source>
        <dbReference type="ARBA" id="ARBA00022475"/>
    </source>
</evidence>
<feature type="transmembrane region" description="Helical" evidence="6">
    <location>
        <begin position="729"/>
        <end position="750"/>
    </location>
</feature>
<dbReference type="Proteomes" id="UP000886191">
    <property type="component" value="Unassembled WGS sequence"/>
</dbReference>
<evidence type="ECO:0000313" key="9">
    <source>
        <dbReference type="EMBL" id="HEA20311.1"/>
    </source>
</evidence>
<reference evidence="9" key="1">
    <citation type="journal article" date="2020" name="mSystems">
        <title>Genome- and Community-Level Interaction Insights into Carbon Utilization and Element Cycling Functions of Hydrothermarchaeota in Hydrothermal Sediment.</title>
        <authorList>
            <person name="Zhou Z."/>
            <person name="Liu Y."/>
            <person name="Xu W."/>
            <person name="Pan J."/>
            <person name="Luo Z.H."/>
            <person name="Li M."/>
        </authorList>
    </citation>
    <scope>NUCLEOTIDE SEQUENCE [LARGE SCALE GENOMIC DNA]</scope>
    <source>
        <strain evidence="9">HyVt-345</strain>
    </source>
</reference>
<feature type="transmembrane region" description="Helical" evidence="6">
    <location>
        <begin position="16"/>
        <end position="39"/>
    </location>
</feature>
<dbReference type="GO" id="GO:0005886">
    <property type="term" value="C:plasma membrane"/>
    <property type="evidence" value="ECO:0007669"/>
    <property type="project" value="UniProtKB-SubCell"/>
</dbReference>
<dbReference type="InterPro" id="IPR050250">
    <property type="entry name" value="Macrolide_Exporter_MacB"/>
</dbReference>
<keyword evidence="4 6" id="KW-1133">Transmembrane helix</keyword>
<evidence type="ECO:0000256" key="3">
    <source>
        <dbReference type="ARBA" id="ARBA00022692"/>
    </source>
</evidence>
<keyword evidence="5 6" id="KW-0472">Membrane</keyword>
<evidence type="ECO:0000256" key="5">
    <source>
        <dbReference type="ARBA" id="ARBA00023136"/>
    </source>
</evidence>
<dbReference type="Pfam" id="PF12704">
    <property type="entry name" value="MacB_PCD"/>
    <property type="match status" value="1"/>
</dbReference>
<dbReference type="PANTHER" id="PTHR30572:SF18">
    <property type="entry name" value="ABC-TYPE MACROLIDE FAMILY EXPORT SYSTEM PERMEASE COMPONENT 2"/>
    <property type="match status" value="1"/>
</dbReference>
<evidence type="ECO:0000256" key="1">
    <source>
        <dbReference type="ARBA" id="ARBA00004651"/>
    </source>
</evidence>
<feature type="transmembrane region" description="Helical" evidence="6">
    <location>
        <begin position="409"/>
        <end position="434"/>
    </location>
</feature>
<feature type="domain" description="MacB-like periplasmic core" evidence="8">
    <location>
        <begin position="18"/>
        <end position="222"/>
    </location>
</feature>
<evidence type="ECO:0000256" key="6">
    <source>
        <dbReference type="SAM" id="Phobius"/>
    </source>
</evidence>
<evidence type="ECO:0000256" key="4">
    <source>
        <dbReference type="ARBA" id="ARBA00022989"/>
    </source>
</evidence>
<proteinExistence type="predicted"/>
<sequence length="769" mass="86497">MTTIKSYLRHLFKNKLYTLVTVIGFAISLTFILLLSIYIQNELAVDDFHVKKERIYRLENESVDFSPPIAVDLKNSIPEIEDFTRTLESDGMVNVSGEQKLKADYLGVDASFFEIFSFPLLKGKPLDVLQTANSIVLSKSMAIKLFGSTDAVGKTVFMNTQHEFIVSGIMEDFPENTHFVPQDALVNLKAFKTLWGFENIMEEYGFASLSIYLLAKENTDLPSKAPEILNKFQNDYWLYKEGWANIVEFAPLKELYFSPKIGNGTKSNSETLITVLSVIVLLILLLAVGNYVNLTLAQATFRGKEVAIKKLLGGSKKQLFLQFIKESIFLCLAAVLLALVLPKLIEPIFDSLLDTRLLLNEKTTLSNLLLFIGAFSLIGVLSGILPAAKISTFKPLEVVKGSFRKQSKSIYGKVFITFQYTVTIALLACSWIILKQTDFLRGKDLGFRKDNIVQLEYLGSNEQKETIKNALLKIPGVEDVSLTWQSPLSGGSNQTFTYGEQSLSFQEFAVDASFFNVFNIEMDPTSVAYSDKGRYLNETAVKELGLGDRPISFKMEDEEIPILGVVSDFNFKELRDKIGPLMLRQQNKDFIADNIFLKINGQNSFQIADNIKTTYDNLVDGAEFNLTFIDDTIDGWYEKDERAGKIIGYFTLLSFIISGMGILAMSTFYMQQRKKEIGIRKVNGASIGQILKLLNQDFVKWVGLAFLIAVPISWFAMNKWLEGFAYRTSMSWWIFALAGITALAIALLTVSWQSFRAATNNPVEALRDD</sequence>
<feature type="transmembrane region" description="Helical" evidence="6">
    <location>
        <begin position="646"/>
        <end position="670"/>
    </location>
</feature>
<comment type="subcellular location">
    <subcellularLocation>
        <location evidence="1">Cell membrane</location>
        <topology evidence="1">Multi-pass membrane protein</topology>
    </subcellularLocation>
</comment>
<feature type="transmembrane region" description="Helical" evidence="6">
    <location>
        <begin position="272"/>
        <end position="294"/>
    </location>
</feature>
<dbReference type="PANTHER" id="PTHR30572">
    <property type="entry name" value="MEMBRANE COMPONENT OF TRANSPORTER-RELATED"/>
    <property type="match status" value="1"/>
</dbReference>
<evidence type="ECO:0000259" key="8">
    <source>
        <dbReference type="Pfam" id="PF12704"/>
    </source>
</evidence>
<keyword evidence="3 6" id="KW-0812">Transmembrane</keyword>
<comment type="caution">
    <text evidence="9">The sequence shown here is derived from an EMBL/GenBank/DDBJ whole genome shotgun (WGS) entry which is preliminary data.</text>
</comment>